<dbReference type="EMBL" id="QGNW01000223">
    <property type="protein sequence ID" value="RVW83826.1"/>
    <property type="molecule type" value="Genomic_DNA"/>
</dbReference>
<comment type="caution">
    <text evidence="1">The sequence shown here is derived from an EMBL/GenBank/DDBJ whole genome shotgun (WGS) entry which is preliminary data.</text>
</comment>
<dbReference type="AlphaFoldDB" id="A0A438HH70"/>
<proteinExistence type="predicted"/>
<evidence type="ECO:0000313" key="2">
    <source>
        <dbReference type="Proteomes" id="UP000288805"/>
    </source>
</evidence>
<sequence length="350" mass="38838">MWSHHCIAQMHELLSSSSSSLSLSLSVACGATTAFLSSSSSQAQLRCMSFFPPLRASVSTTVSFLHPHNSMQVLSHSHPPSKPALLSRAESLSSSLHTKYIPPALEAHPCLEASLSRHDILTVSSTEGFKSDHEFRAITAACPKLHEFLATYARADPDENVYAPGEAFISHTTTSDPFARLPMLENWFLVFAKTLEIPDSQPDGIVLCRRLESLSIKNCPHLTDYGLEDCPVLEELRITVEGDCRQQQRPAACTVGLSSLVCHLQLSRMRGLWRCSRVCSDCSIRIGMLIREHSLPAAGLIAECMSLRKLFIHGTANEHLMFLLRIPNLRDVQLREDYYPAPENHMSTEV</sequence>
<accession>A0A438HH70</accession>
<organism evidence="1 2">
    <name type="scientific">Vitis vinifera</name>
    <name type="common">Grape</name>
    <dbReference type="NCBI Taxonomy" id="29760"/>
    <lineage>
        <taxon>Eukaryota</taxon>
        <taxon>Viridiplantae</taxon>
        <taxon>Streptophyta</taxon>
        <taxon>Embryophyta</taxon>
        <taxon>Tracheophyta</taxon>
        <taxon>Spermatophyta</taxon>
        <taxon>Magnoliopsida</taxon>
        <taxon>eudicotyledons</taxon>
        <taxon>Gunneridae</taxon>
        <taxon>Pentapetalae</taxon>
        <taxon>rosids</taxon>
        <taxon>Vitales</taxon>
        <taxon>Vitaceae</taxon>
        <taxon>Viteae</taxon>
        <taxon>Vitis</taxon>
    </lineage>
</organism>
<evidence type="ECO:0000313" key="1">
    <source>
        <dbReference type="EMBL" id="RVW83826.1"/>
    </source>
</evidence>
<name>A0A438HH70_VITVI</name>
<protein>
    <submittedName>
        <fullName evidence="1">F-box protein MAX2</fullName>
    </submittedName>
</protein>
<reference evidence="1 2" key="1">
    <citation type="journal article" date="2018" name="PLoS Genet.">
        <title>Population sequencing reveals clonal diversity and ancestral inbreeding in the grapevine cultivar Chardonnay.</title>
        <authorList>
            <person name="Roach M.J."/>
            <person name="Johnson D.L."/>
            <person name="Bohlmann J."/>
            <person name="van Vuuren H.J."/>
            <person name="Jones S.J."/>
            <person name="Pretorius I.S."/>
            <person name="Schmidt S.A."/>
            <person name="Borneman A.R."/>
        </authorList>
    </citation>
    <scope>NUCLEOTIDE SEQUENCE [LARGE SCALE GENOMIC DNA]</scope>
    <source>
        <strain evidence="2">cv. Chardonnay</strain>
        <tissue evidence="1">Leaf</tissue>
    </source>
</reference>
<gene>
    <name evidence="1" type="primary">MAX2</name>
    <name evidence="1" type="ORF">CK203_041812</name>
</gene>
<dbReference type="SUPFAM" id="SSF52047">
    <property type="entry name" value="RNI-like"/>
    <property type="match status" value="1"/>
</dbReference>
<dbReference type="Proteomes" id="UP000288805">
    <property type="component" value="Unassembled WGS sequence"/>
</dbReference>